<keyword evidence="2" id="KW-1185">Reference proteome</keyword>
<protein>
    <submittedName>
        <fullName evidence="1">Uncharacterized protein</fullName>
    </submittedName>
</protein>
<evidence type="ECO:0000313" key="1">
    <source>
        <dbReference type="EMBL" id="MFC4024009.1"/>
    </source>
</evidence>
<comment type="caution">
    <text evidence="1">The sequence shown here is derived from an EMBL/GenBank/DDBJ whole genome shotgun (WGS) entry which is preliminary data.</text>
</comment>
<dbReference type="EMBL" id="JBHSAO010000006">
    <property type="protein sequence ID" value="MFC4024009.1"/>
    <property type="molecule type" value="Genomic_DNA"/>
</dbReference>
<gene>
    <name evidence="1" type="ORF">ACFOUV_09395</name>
</gene>
<sequence length="32" mass="3473">MVVESFRPGVMERLGIGHYGANVSNIKPENGN</sequence>
<dbReference type="RefSeq" id="WP_379496593.1">
    <property type="nucleotide sequence ID" value="NZ_JBHSAO010000006.1"/>
</dbReference>
<name>A0ABV8GZI4_9BACI</name>
<proteinExistence type="predicted"/>
<organism evidence="1 2">
    <name type="scientific">Oceanobacillus longus</name>
    <dbReference type="NCBI Taxonomy" id="930120"/>
    <lineage>
        <taxon>Bacteria</taxon>
        <taxon>Bacillati</taxon>
        <taxon>Bacillota</taxon>
        <taxon>Bacilli</taxon>
        <taxon>Bacillales</taxon>
        <taxon>Bacillaceae</taxon>
        <taxon>Oceanobacillus</taxon>
    </lineage>
</organism>
<evidence type="ECO:0000313" key="2">
    <source>
        <dbReference type="Proteomes" id="UP001595772"/>
    </source>
</evidence>
<reference evidence="2" key="1">
    <citation type="journal article" date="2019" name="Int. J. Syst. Evol. Microbiol.">
        <title>The Global Catalogue of Microorganisms (GCM) 10K type strain sequencing project: providing services to taxonomists for standard genome sequencing and annotation.</title>
        <authorList>
            <consortium name="The Broad Institute Genomics Platform"/>
            <consortium name="The Broad Institute Genome Sequencing Center for Infectious Disease"/>
            <person name="Wu L."/>
            <person name="Ma J."/>
        </authorList>
    </citation>
    <scope>NUCLEOTIDE SEQUENCE [LARGE SCALE GENOMIC DNA]</scope>
    <source>
        <strain evidence="2">IBRC-M 10703</strain>
    </source>
</reference>
<dbReference type="Proteomes" id="UP001595772">
    <property type="component" value="Unassembled WGS sequence"/>
</dbReference>
<accession>A0ABV8GZI4</accession>